<dbReference type="EMBL" id="BJXR01000030">
    <property type="protein sequence ID" value="GEN08548.1"/>
    <property type="molecule type" value="Genomic_DNA"/>
</dbReference>
<protein>
    <recommendedName>
        <fullName evidence="5">Peptidase MA-like domain-containing protein</fullName>
    </recommendedName>
</protein>
<comment type="caution">
    <text evidence="1">The sequence shown here is derived from an EMBL/GenBank/DDBJ whole genome shotgun (WGS) entry which is preliminary data.</text>
</comment>
<accession>A0A511T5D3</accession>
<reference evidence="2 3" key="1">
    <citation type="submission" date="2016-10" db="EMBL/GenBank/DDBJ databases">
        <authorList>
            <person name="Varghese N."/>
            <person name="Submissions S."/>
        </authorList>
    </citation>
    <scope>NUCLEOTIDE SEQUENCE [LARGE SCALE GENOMIC DNA]</scope>
    <source>
        <strain evidence="2 3">DSM 16525</strain>
    </source>
</reference>
<dbReference type="STRING" id="1334629.MFUL124B02_16895"/>
<dbReference type="RefSeq" id="WP_046712939.1">
    <property type="nucleotide sequence ID" value="NZ_BJXR01000030.1"/>
</dbReference>
<sequence>MDGQGRAGLLVVGAALMAMLAGCQAPRRSTVDISPAAAPGALAKTTALPTSSGARITLEFQPRDTAAADQVRLAVERALPRMARWGSFDDSVSIIIHPNHAALERAANRPNHDFLRAWARYEQIELQSPRTWTLMGASQSQVDELLLHELTHSLMYQVASDRMGWTRKRIPLWFREGMASYTAEQGYRTASLEDLARYYGLHPQADPLAQADSLYRRESDIVYSAAHHAFTFLVRRYGEPVARGVLRVMSQGPDFPEAFAQAVGLSQEAFLRDFRRYVQWRGFKGGRLLRPYSFPTPDHLTAPPPPSL</sequence>
<keyword evidence="3" id="KW-1185">Reference proteome</keyword>
<name>A0A511T5D3_MYXFU</name>
<dbReference type="AlphaFoldDB" id="A0A511T5D3"/>
<dbReference type="PROSITE" id="PS51257">
    <property type="entry name" value="PROKAR_LIPOPROTEIN"/>
    <property type="match status" value="1"/>
</dbReference>
<evidence type="ECO:0000313" key="2">
    <source>
        <dbReference type="EMBL" id="SEU30837.1"/>
    </source>
</evidence>
<gene>
    <name evidence="1" type="ORF">MFU01_35850</name>
    <name evidence="2" type="ORF">SAMN05443572_108411</name>
</gene>
<dbReference type="Proteomes" id="UP000183760">
    <property type="component" value="Unassembled WGS sequence"/>
</dbReference>
<evidence type="ECO:0000313" key="3">
    <source>
        <dbReference type="Proteomes" id="UP000183760"/>
    </source>
</evidence>
<evidence type="ECO:0000313" key="1">
    <source>
        <dbReference type="EMBL" id="GEN08548.1"/>
    </source>
</evidence>
<reference evidence="1 4" key="2">
    <citation type="submission" date="2019-07" db="EMBL/GenBank/DDBJ databases">
        <title>Whole genome shotgun sequence of Myxococcus fulvus NBRC 100333.</title>
        <authorList>
            <person name="Hosoyama A."/>
            <person name="Uohara A."/>
            <person name="Ohji S."/>
            <person name="Ichikawa N."/>
        </authorList>
    </citation>
    <scope>NUCLEOTIDE SEQUENCE [LARGE SCALE GENOMIC DNA]</scope>
    <source>
        <strain evidence="1 4">NBRC 100333</strain>
    </source>
</reference>
<dbReference type="Proteomes" id="UP000321514">
    <property type="component" value="Unassembled WGS sequence"/>
</dbReference>
<dbReference type="EMBL" id="FOIB01000008">
    <property type="protein sequence ID" value="SEU30837.1"/>
    <property type="molecule type" value="Genomic_DNA"/>
</dbReference>
<evidence type="ECO:0000313" key="4">
    <source>
        <dbReference type="Proteomes" id="UP000321514"/>
    </source>
</evidence>
<organism evidence="1 4">
    <name type="scientific">Myxococcus fulvus</name>
    <dbReference type="NCBI Taxonomy" id="33"/>
    <lineage>
        <taxon>Bacteria</taxon>
        <taxon>Pseudomonadati</taxon>
        <taxon>Myxococcota</taxon>
        <taxon>Myxococcia</taxon>
        <taxon>Myxococcales</taxon>
        <taxon>Cystobacterineae</taxon>
        <taxon>Myxococcaceae</taxon>
        <taxon>Myxococcus</taxon>
    </lineage>
</organism>
<proteinExistence type="predicted"/>
<evidence type="ECO:0008006" key="5">
    <source>
        <dbReference type="Google" id="ProtNLM"/>
    </source>
</evidence>
<dbReference type="OrthoDB" id="5380397at2"/>